<dbReference type="Proteomes" id="UP000468717">
    <property type="component" value="Unassembled WGS sequence"/>
</dbReference>
<dbReference type="EMBL" id="WFLI01000001">
    <property type="protein sequence ID" value="KAB8066890.1"/>
    <property type="molecule type" value="Genomic_DNA"/>
</dbReference>
<dbReference type="Pfam" id="PF14534">
    <property type="entry name" value="DUF4440"/>
    <property type="match status" value="1"/>
</dbReference>
<reference evidence="2 3" key="1">
    <citation type="submission" date="2019-10" db="EMBL/GenBank/DDBJ databases">
        <title>Three novel species isolated from a subtropical stream in China.</title>
        <authorList>
            <person name="Lu H."/>
        </authorList>
    </citation>
    <scope>NUCLEOTIDE SEQUENCE [LARGE SCALE GENOMIC DNA]</scope>
    <source>
        <strain evidence="2 3">FT13W</strain>
    </source>
</reference>
<evidence type="ECO:0000313" key="3">
    <source>
        <dbReference type="Proteomes" id="UP000468717"/>
    </source>
</evidence>
<comment type="caution">
    <text evidence="2">The sequence shown here is derived from an EMBL/GenBank/DDBJ whole genome shotgun (WGS) entry which is preliminary data.</text>
</comment>
<evidence type="ECO:0000259" key="1">
    <source>
        <dbReference type="Pfam" id="PF14534"/>
    </source>
</evidence>
<dbReference type="InterPro" id="IPR027843">
    <property type="entry name" value="DUF4440"/>
</dbReference>
<name>A0A6I1I9X7_9BURK</name>
<dbReference type="Gene3D" id="3.10.450.50">
    <property type="match status" value="1"/>
</dbReference>
<sequence>MIEQDSCRQTALQQTEHLREIERRRLRALVDGDLALARALHAEDFQLVTPIGSMLSREEYLGAIAAGHMRYLSWEPGEIAVRLYGDAAVLRYQAQLEIHFAGQAVPRARYWHIDSYERRGGCWQTVWSQATAIR</sequence>
<proteinExistence type="predicted"/>
<organism evidence="2 3">
    <name type="scientific">Janthinobacterium violaceinigrum</name>
    <dbReference type="NCBI Taxonomy" id="2654252"/>
    <lineage>
        <taxon>Bacteria</taxon>
        <taxon>Pseudomonadati</taxon>
        <taxon>Pseudomonadota</taxon>
        <taxon>Betaproteobacteria</taxon>
        <taxon>Burkholderiales</taxon>
        <taxon>Oxalobacteraceae</taxon>
        <taxon>Janthinobacterium</taxon>
    </lineage>
</organism>
<keyword evidence="3" id="KW-1185">Reference proteome</keyword>
<dbReference type="InterPro" id="IPR032710">
    <property type="entry name" value="NTF2-like_dom_sf"/>
</dbReference>
<protein>
    <submittedName>
        <fullName evidence="2">DUF4440 domain-containing protein</fullName>
    </submittedName>
</protein>
<dbReference type="SUPFAM" id="SSF54427">
    <property type="entry name" value="NTF2-like"/>
    <property type="match status" value="1"/>
</dbReference>
<accession>A0A6I1I9X7</accession>
<evidence type="ECO:0000313" key="2">
    <source>
        <dbReference type="EMBL" id="KAB8066890.1"/>
    </source>
</evidence>
<feature type="domain" description="DUF4440" evidence="1">
    <location>
        <begin position="18"/>
        <end position="124"/>
    </location>
</feature>
<dbReference type="AlphaFoldDB" id="A0A6I1I9X7"/>
<gene>
    <name evidence="2" type="ORF">GCN75_01100</name>
</gene>